<protein>
    <submittedName>
        <fullName evidence="7">Tetratricopeptide repeat protein</fullName>
    </submittedName>
</protein>
<organism evidence="7 8">
    <name type="scientific">Ideonella lacteola</name>
    <dbReference type="NCBI Taxonomy" id="2984193"/>
    <lineage>
        <taxon>Bacteria</taxon>
        <taxon>Pseudomonadati</taxon>
        <taxon>Pseudomonadota</taxon>
        <taxon>Betaproteobacteria</taxon>
        <taxon>Burkholderiales</taxon>
        <taxon>Sphaerotilaceae</taxon>
        <taxon>Ideonella</taxon>
    </lineage>
</organism>
<dbReference type="InterPro" id="IPR032710">
    <property type="entry name" value="NTF2-like_dom_sf"/>
</dbReference>
<evidence type="ECO:0000256" key="4">
    <source>
        <dbReference type="SAM" id="MobiDB-lite"/>
    </source>
</evidence>
<evidence type="ECO:0000259" key="6">
    <source>
        <dbReference type="Pfam" id="PF24125"/>
    </source>
</evidence>
<evidence type="ECO:0000256" key="5">
    <source>
        <dbReference type="SAM" id="SignalP"/>
    </source>
</evidence>
<dbReference type="InterPro" id="IPR050498">
    <property type="entry name" value="Ycf3"/>
</dbReference>
<dbReference type="PROSITE" id="PS50293">
    <property type="entry name" value="TPR_REGION"/>
    <property type="match status" value="1"/>
</dbReference>
<dbReference type="EMBL" id="JBBUTG010000019">
    <property type="protein sequence ID" value="MEK8033705.1"/>
    <property type="molecule type" value="Genomic_DNA"/>
</dbReference>
<dbReference type="Pfam" id="PF13432">
    <property type="entry name" value="TPR_16"/>
    <property type="match status" value="1"/>
</dbReference>
<keyword evidence="1" id="KW-0677">Repeat</keyword>
<dbReference type="Pfam" id="PF24125">
    <property type="entry name" value="Cds6_C"/>
    <property type="match status" value="1"/>
</dbReference>
<feature type="domain" description="Cds6 C-terminal" evidence="6">
    <location>
        <begin position="327"/>
        <end position="429"/>
    </location>
</feature>
<feature type="region of interest" description="Disordered" evidence="4">
    <location>
        <begin position="215"/>
        <end position="322"/>
    </location>
</feature>
<evidence type="ECO:0000256" key="1">
    <source>
        <dbReference type="ARBA" id="ARBA00022737"/>
    </source>
</evidence>
<gene>
    <name evidence="7" type="ORF">AACH06_23025</name>
</gene>
<evidence type="ECO:0000313" key="8">
    <source>
        <dbReference type="Proteomes" id="UP001371218"/>
    </source>
</evidence>
<dbReference type="Pfam" id="PF13414">
    <property type="entry name" value="TPR_11"/>
    <property type="match status" value="1"/>
</dbReference>
<dbReference type="RefSeq" id="WP_341428127.1">
    <property type="nucleotide sequence ID" value="NZ_JBBUTG010000019.1"/>
</dbReference>
<keyword evidence="8" id="KW-1185">Reference proteome</keyword>
<dbReference type="InterPro" id="IPR011990">
    <property type="entry name" value="TPR-like_helical_dom_sf"/>
</dbReference>
<dbReference type="Gene3D" id="1.25.40.10">
    <property type="entry name" value="Tetratricopeptide repeat domain"/>
    <property type="match status" value="1"/>
</dbReference>
<keyword evidence="5" id="KW-0732">Signal</keyword>
<dbReference type="Proteomes" id="UP001371218">
    <property type="component" value="Unassembled WGS sequence"/>
</dbReference>
<dbReference type="InterPro" id="IPR019734">
    <property type="entry name" value="TPR_rpt"/>
</dbReference>
<dbReference type="PRINTS" id="PR01217">
    <property type="entry name" value="PRICHEXTENSN"/>
</dbReference>
<dbReference type="PROSITE" id="PS50005">
    <property type="entry name" value="TPR"/>
    <property type="match status" value="1"/>
</dbReference>
<feature type="compositionally biased region" description="Pro residues" evidence="4">
    <location>
        <begin position="230"/>
        <end position="269"/>
    </location>
</feature>
<dbReference type="PANTHER" id="PTHR44858:SF1">
    <property type="entry name" value="UDP-N-ACETYLGLUCOSAMINE--PEPTIDE N-ACETYLGLUCOSAMINYLTRANSFERASE SPINDLY-RELATED"/>
    <property type="match status" value="1"/>
</dbReference>
<reference evidence="7 8" key="1">
    <citation type="submission" date="2024-04" db="EMBL/GenBank/DDBJ databases">
        <title>Novel species of the genus Ideonella isolated from streams.</title>
        <authorList>
            <person name="Lu H."/>
        </authorList>
    </citation>
    <scope>NUCLEOTIDE SEQUENCE [LARGE SCALE GENOMIC DNA]</scope>
    <source>
        <strain evidence="7 8">DXS29W</strain>
    </source>
</reference>
<keyword evidence="2 3" id="KW-0802">TPR repeat</keyword>
<evidence type="ECO:0000313" key="7">
    <source>
        <dbReference type="EMBL" id="MEK8033705.1"/>
    </source>
</evidence>
<proteinExistence type="predicted"/>
<dbReference type="SUPFAM" id="SSF54427">
    <property type="entry name" value="NTF2-like"/>
    <property type="match status" value="1"/>
</dbReference>
<dbReference type="PANTHER" id="PTHR44858">
    <property type="entry name" value="TETRATRICOPEPTIDE REPEAT PROTEIN 6"/>
    <property type="match status" value="1"/>
</dbReference>
<feature type="signal peptide" evidence="5">
    <location>
        <begin position="1"/>
        <end position="32"/>
    </location>
</feature>
<feature type="repeat" description="TPR" evidence="3">
    <location>
        <begin position="116"/>
        <end position="149"/>
    </location>
</feature>
<feature type="chain" id="PRO_5046631224" evidence="5">
    <location>
        <begin position="33"/>
        <end position="433"/>
    </location>
</feature>
<dbReference type="SMART" id="SM00028">
    <property type="entry name" value="TPR"/>
    <property type="match status" value="4"/>
</dbReference>
<evidence type="ECO:0000256" key="3">
    <source>
        <dbReference type="PROSITE-ProRule" id="PRU00339"/>
    </source>
</evidence>
<dbReference type="Gene3D" id="3.10.450.50">
    <property type="match status" value="1"/>
</dbReference>
<sequence>MRLRTATLPRSPLGFAAAAVLVGLAGAGPLAAQPVDTAASSAPAAAPASAETAEIQRLIKEGQHSQALKLIDEALVKNPKDPQMRFRRGVALSMLDRKPEALAVFQKLVDDHPDMPAPYNNIAVIYGAQGDYEKARQALERAIRTNPAYATAYQNLGDVYAQLASQAYTKALQLDKGDATVPPKLALLRELTSGANTAPPPAPAAAVAAAKPVGRSPAPTTVAAAAPAPAVSPAPPTTSPNPSPTTSPKPAAPPPAPSPAANPPAPPTAAAPAPAASKPLPPAAPPSAAAPKPAAAVASAVATAPTPTPASAASPAPASPVGNSAEVEAAVRAWASAWSKRNMTEYLGAYTPEFSGQSSSRKAWEQDRRDRIATRKQIKVELVDLRVTVDGDQATAKFKQVYSSDALSATSRKTLSLVRLNGRWVIKKEAVGG</sequence>
<accession>A0ABU9BXW5</accession>
<comment type="caution">
    <text evidence="7">The sequence shown here is derived from an EMBL/GenBank/DDBJ whole genome shotgun (WGS) entry which is preliminary data.</text>
</comment>
<name>A0ABU9BXW5_9BURK</name>
<feature type="compositionally biased region" description="Low complexity" evidence="4">
    <location>
        <begin position="215"/>
        <end position="229"/>
    </location>
</feature>
<feature type="compositionally biased region" description="Low complexity" evidence="4">
    <location>
        <begin position="286"/>
        <end position="320"/>
    </location>
</feature>
<evidence type="ECO:0000256" key="2">
    <source>
        <dbReference type="ARBA" id="ARBA00022803"/>
    </source>
</evidence>
<dbReference type="SUPFAM" id="SSF48452">
    <property type="entry name" value="TPR-like"/>
    <property type="match status" value="1"/>
</dbReference>
<dbReference type="InterPro" id="IPR056203">
    <property type="entry name" value="Cds6_C"/>
</dbReference>